<sequence length="187" mass="18384">MTAAGWLVGSLGFAVGAAAVVGAGLATADPSPRGAVTVPSGFCEGTLSAVAGRWGLSVLAPETVTGERDELTVCAAASASGDVRLTLTVLTLVEEEGRAADERTSTMLDLACTALHPGTEGGVKGDSEGGCDGPVETVDELVGNASAFVTDDGRAVVTLILTAPPDRAGGSAREVALLAQEMSAGVG</sequence>
<evidence type="ECO:0000313" key="2">
    <source>
        <dbReference type="Proteomes" id="UP000199004"/>
    </source>
</evidence>
<dbReference type="EMBL" id="FNIC01000013">
    <property type="protein sequence ID" value="SDO71388.1"/>
    <property type="molecule type" value="Genomic_DNA"/>
</dbReference>
<accession>A0A1H0LT60</accession>
<dbReference type="STRING" id="1005944.SAMN05192576_0313"/>
<keyword evidence="2" id="KW-1185">Reference proteome</keyword>
<proteinExistence type="predicted"/>
<reference evidence="1 2" key="1">
    <citation type="submission" date="2016-10" db="EMBL/GenBank/DDBJ databases">
        <authorList>
            <person name="de Groot N.N."/>
        </authorList>
    </citation>
    <scope>NUCLEOTIDE SEQUENCE [LARGE SCALE GENOMIC DNA]</scope>
    <source>
        <strain evidence="1 2">CGMCC 1.11147</strain>
    </source>
</reference>
<protein>
    <submittedName>
        <fullName evidence="1">Uncharacterized protein</fullName>
    </submittedName>
</protein>
<evidence type="ECO:0000313" key="1">
    <source>
        <dbReference type="EMBL" id="SDO71388.1"/>
    </source>
</evidence>
<gene>
    <name evidence="1" type="ORF">SAMN05192576_0313</name>
</gene>
<dbReference type="AlphaFoldDB" id="A0A1H0LT60"/>
<organism evidence="1 2">
    <name type="scientific">Nocardioides szechwanensis</name>
    <dbReference type="NCBI Taxonomy" id="1005944"/>
    <lineage>
        <taxon>Bacteria</taxon>
        <taxon>Bacillati</taxon>
        <taxon>Actinomycetota</taxon>
        <taxon>Actinomycetes</taxon>
        <taxon>Propionibacteriales</taxon>
        <taxon>Nocardioidaceae</taxon>
        <taxon>Nocardioides</taxon>
    </lineage>
</organism>
<name>A0A1H0LT60_9ACTN</name>
<dbReference type="Proteomes" id="UP000199004">
    <property type="component" value="Unassembled WGS sequence"/>
</dbReference>
<dbReference type="RefSeq" id="WP_091027037.1">
    <property type="nucleotide sequence ID" value="NZ_BKAE01000021.1"/>
</dbReference>